<sequence>MVSAWGTIQECEKKGRITIAPETQNGVWRGES</sequence>
<name>A6JW53_RAT</name>
<proteinExistence type="predicted"/>
<evidence type="ECO:0000313" key="1">
    <source>
        <dbReference type="EMBL" id="EDL75461.1"/>
    </source>
</evidence>
<dbReference type="Proteomes" id="UP000234681">
    <property type="component" value="Chromosome 9"/>
</dbReference>
<dbReference type="AlphaFoldDB" id="A6JW53"/>
<evidence type="ECO:0000313" key="2">
    <source>
        <dbReference type="Proteomes" id="UP000234681"/>
    </source>
</evidence>
<protein>
    <submittedName>
        <fullName evidence="1">RCG23959</fullName>
    </submittedName>
</protein>
<reference evidence="2" key="1">
    <citation type="submission" date="2005-09" db="EMBL/GenBank/DDBJ databases">
        <authorList>
            <person name="Mural R.J."/>
            <person name="Li P.W."/>
            <person name="Adams M.D."/>
            <person name="Amanatides P.G."/>
            <person name="Baden-Tillson H."/>
            <person name="Barnstead M."/>
            <person name="Chin S.H."/>
            <person name="Dew I."/>
            <person name="Evans C.A."/>
            <person name="Ferriera S."/>
            <person name="Flanigan M."/>
            <person name="Fosler C."/>
            <person name="Glodek A."/>
            <person name="Gu Z."/>
            <person name="Holt R.A."/>
            <person name="Jennings D."/>
            <person name="Kraft C.L."/>
            <person name="Lu F."/>
            <person name="Nguyen T."/>
            <person name="Nusskern D.R."/>
            <person name="Pfannkoch C.M."/>
            <person name="Sitter C."/>
            <person name="Sutton G.G."/>
            <person name="Venter J.C."/>
            <person name="Wang Z."/>
            <person name="Woodage T."/>
            <person name="Zheng X.H."/>
            <person name="Zhong F."/>
        </authorList>
    </citation>
    <scope>NUCLEOTIDE SEQUENCE [LARGE SCALE GENOMIC DNA]</scope>
    <source>
        <strain>BN</strain>
        <strain evidence="2">Sprague-Dawley</strain>
    </source>
</reference>
<accession>A6JW53</accession>
<gene>
    <name evidence="1" type="ORF">rCG_23959</name>
</gene>
<organism evidence="1 2">
    <name type="scientific">Rattus norvegicus</name>
    <name type="common">Rat</name>
    <dbReference type="NCBI Taxonomy" id="10116"/>
    <lineage>
        <taxon>Eukaryota</taxon>
        <taxon>Metazoa</taxon>
        <taxon>Chordata</taxon>
        <taxon>Craniata</taxon>
        <taxon>Vertebrata</taxon>
        <taxon>Euteleostomi</taxon>
        <taxon>Mammalia</taxon>
        <taxon>Eutheria</taxon>
        <taxon>Euarchontoglires</taxon>
        <taxon>Glires</taxon>
        <taxon>Rodentia</taxon>
        <taxon>Myomorpha</taxon>
        <taxon>Muroidea</taxon>
        <taxon>Muridae</taxon>
        <taxon>Murinae</taxon>
        <taxon>Rattus</taxon>
    </lineage>
</organism>
<dbReference type="EMBL" id="CH474004">
    <property type="protein sequence ID" value="EDL75461.1"/>
    <property type="molecule type" value="Genomic_DNA"/>
</dbReference>